<keyword evidence="2" id="KW-1185">Reference proteome</keyword>
<evidence type="ECO:0000313" key="1">
    <source>
        <dbReference type="EMBL" id="WAR05448.1"/>
    </source>
</evidence>
<gene>
    <name evidence="1" type="ORF">MAR_020817</name>
</gene>
<organism evidence="1 2">
    <name type="scientific">Mya arenaria</name>
    <name type="common">Soft-shell clam</name>
    <dbReference type="NCBI Taxonomy" id="6604"/>
    <lineage>
        <taxon>Eukaryota</taxon>
        <taxon>Metazoa</taxon>
        <taxon>Spiralia</taxon>
        <taxon>Lophotrochozoa</taxon>
        <taxon>Mollusca</taxon>
        <taxon>Bivalvia</taxon>
        <taxon>Autobranchia</taxon>
        <taxon>Heteroconchia</taxon>
        <taxon>Euheterodonta</taxon>
        <taxon>Imparidentia</taxon>
        <taxon>Neoheterodontei</taxon>
        <taxon>Myida</taxon>
        <taxon>Myoidea</taxon>
        <taxon>Myidae</taxon>
        <taxon>Mya</taxon>
    </lineage>
</organism>
<reference evidence="1" key="1">
    <citation type="submission" date="2022-11" db="EMBL/GenBank/DDBJ databases">
        <title>Centuries of genome instability and evolution in soft-shell clam transmissible cancer (bioRxiv).</title>
        <authorList>
            <person name="Hart S.F.M."/>
            <person name="Yonemitsu M.A."/>
            <person name="Giersch R.M."/>
            <person name="Beal B.F."/>
            <person name="Arriagada G."/>
            <person name="Davis B.W."/>
            <person name="Ostrander E.A."/>
            <person name="Goff S.P."/>
            <person name="Metzger M.J."/>
        </authorList>
    </citation>
    <scope>NUCLEOTIDE SEQUENCE</scope>
    <source>
        <strain evidence="1">MELC-2E11</strain>
        <tissue evidence="1">Siphon/mantle</tissue>
    </source>
</reference>
<sequence length="186" mass="20962">MFVPAEKSKLNFKGYTLIYPAVSVGNVAQLMADLLISTLTLHRAGYIQHPMYESVEHNFVIVQQRAPFVRDLERRQSFPAPPVTDSGDKEEGQLYIPGGGIAKRLFEDLSPTCPVAVLLMFCSEGDNVAEAIDLTNRINRWLGLVLFHSRSIGNAFEEAVVKYTQWKIPSSWKLFFGSRVDQSLFH</sequence>
<protein>
    <submittedName>
        <fullName evidence="1">PSMG2-like protein</fullName>
    </submittedName>
</protein>
<dbReference type="Proteomes" id="UP001164746">
    <property type="component" value="Chromosome 5"/>
</dbReference>
<accession>A0ABY7E5Y0</accession>
<name>A0ABY7E5Y0_MYAAR</name>
<dbReference type="PANTHER" id="PTHR12970:SF1">
    <property type="entry name" value="PROTEASOME ASSEMBLY CHAPERONE 2"/>
    <property type="match status" value="1"/>
</dbReference>
<evidence type="ECO:0000313" key="2">
    <source>
        <dbReference type="Proteomes" id="UP001164746"/>
    </source>
</evidence>
<dbReference type="EMBL" id="CP111016">
    <property type="protein sequence ID" value="WAR05448.1"/>
    <property type="molecule type" value="Genomic_DNA"/>
</dbReference>
<proteinExistence type="predicted"/>
<dbReference type="InterPro" id="IPR038389">
    <property type="entry name" value="PSMG2_sf"/>
</dbReference>
<dbReference type="Gene3D" id="3.40.50.10900">
    <property type="entry name" value="PAC-like subunit"/>
    <property type="match status" value="2"/>
</dbReference>
<dbReference type="PANTHER" id="PTHR12970">
    <property type="entry name" value="PROTEASOME ASSEMBLY CHAPERONE 2"/>
    <property type="match status" value="1"/>
</dbReference>
<dbReference type="InterPro" id="IPR016562">
    <property type="entry name" value="Proteasome_assmbl_chp_2_euk"/>
</dbReference>